<protein>
    <submittedName>
        <fullName evidence="3">Uncharacterized protein</fullName>
    </submittedName>
</protein>
<accession>A0A8H3D011</accession>
<name>A0A8H3D011_9AGAM</name>
<reference evidence="3" key="1">
    <citation type="submission" date="2021-01" db="EMBL/GenBank/DDBJ databases">
        <authorList>
            <person name="Kaushik A."/>
        </authorList>
    </citation>
    <scope>NUCLEOTIDE SEQUENCE</scope>
    <source>
        <strain evidence="3">AG4-R118</strain>
    </source>
</reference>
<comment type="caution">
    <text evidence="3">The sequence shown here is derived from an EMBL/GenBank/DDBJ whole genome shotgun (WGS) entry which is preliminary data.</text>
</comment>
<organism evidence="3 4">
    <name type="scientific">Rhizoctonia solani</name>
    <dbReference type="NCBI Taxonomy" id="456999"/>
    <lineage>
        <taxon>Eukaryota</taxon>
        <taxon>Fungi</taxon>
        <taxon>Dikarya</taxon>
        <taxon>Basidiomycota</taxon>
        <taxon>Agaricomycotina</taxon>
        <taxon>Agaricomycetes</taxon>
        <taxon>Cantharellales</taxon>
        <taxon>Ceratobasidiaceae</taxon>
        <taxon>Rhizoctonia</taxon>
    </lineage>
</organism>
<gene>
    <name evidence="3" type="ORF">RDB_LOCUS149560</name>
</gene>
<feature type="region of interest" description="Disordered" evidence="2">
    <location>
        <begin position="49"/>
        <end position="90"/>
    </location>
</feature>
<dbReference type="Proteomes" id="UP000663888">
    <property type="component" value="Unassembled WGS sequence"/>
</dbReference>
<dbReference type="AlphaFoldDB" id="A0A8H3D011"/>
<feature type="compositionally biased region" description="Polar residues" evidence="2">
    <location>
        <begin position="57"/>
        <end position="66"/>
    </location>
</feature>
<feature type="non-terminal residue" evidence="3">
    <location>
        <position position="1"/>
    </location>
</feature>
<dbReference type="PANTHER" id="PTHR16967">
    <property type="entry name" value="LEYDIG CELL TUMOR 10 KDA PROTEIN HOMOLOG"/>
    <property type="match status" value="1"/>
</dbReference>
<dbReference type="Pfam" id="PF09495">
    <property type="entry name" value="DUF2462"/>
    <property type="match status" value="1"/>
</dbReference>
<dbReference type="InterPro" id="IPR019034">
    <property type="entry name" value="UPF0390"/>
</dbReference>
<evidence type="ECO:0000256" key="1">
    <source>
        <dbReference type="ARBA" id="ARBA00006802"/>
    </source>
</evidence>
<sequence length="138" mass="14803">EQVRARAPCVEERFNVPHCPSSLPNLYLSAFFLRPSALALPQSPLRVGDMVQGKTKGMQSKGPSRSANKDPKKGKRVIPPKKAAAVKHASLQKSLSAKINNSIERQMANAASSGKLTIMKSIAESTTSTNTKSSKSSK</sequence>
<evidence type="ECO:0000256" key="2">
    <source>
        <dbReference type="SAM" id="MobiDB-lite"/>
    </source>
</evidence>
<evidence type="ECO:0000313" key="4">
    <source>
        <dbReference type="Proteomes" id="UP000663888"/>
    </source>
</evidence>
<dbReference type="PANTHER" id="PTHR16967:SF1">
    <property type="entry name" value="LEYDIG CELL TUMOR 10 KDA PROTEIN HOMOLOG"/>
    <property type="match status" value="1"/>
</dbReference>
<proteinExistence type="inferred from homology"/>
<evidence type="ECO:0000313" key="3">
    <source>
        <dbReference type="EMBL" id="CAE6498326.1"/>
    </source>
</evidence>
<dbReference type="EMBL" id="CAJMWX010001595">
    <property type="protein sequence ID" value="CAE6498326.1"/>
    <property type="molecule type" value="Genomic_DNA"/>
</dbReference>
<comment type="similarity">
    <text evidence="1">Belongs to the UPF0390 family.</text>
</comment>